<dbReference type="Pfam" id="PF25794">
    <property type="entry name" value="SACS"/>
    <property type="match status" value="1"/>
</dbReference>
<protein>
    <recommendedName>
        <fullName evidence="2">Sacsin/Nov domain-containing protein</fullName>
    </recommendedName>
</protein>
<dbReference type="SUPFAM" id="SSF55874">
    <property type="entry name" value="ATPase domain of HSP90 chaperone/DNA topoisomerase II/histidine kinase"/>
    <property type="match status" value="1"/>
</dbReference>
<feature type="region of interest" description="Disordered" evidence="1">
    <location>
        <begin position="1801"/>
        <end position="1826"/>
    </location>
</feature>
<gene>
    <name evidence="3" type="ORF">F5984_23930</name>
</gene>
<feature type="compositionally biased region" description="Polar residues" evidence="1">
    <location>
        <begin position="1610"/>
        <end position="1622"/>
    </location>
</feature>
<proteinExistence type="predicted"/>
<comment type="caution">
    <text evidence="3">The sequence shown here is derived from an EMBL/GenBank/DDBJ whole genome shotgun (WGS) entry which is preliminary data.</text>
</comment>
<dbReference type="Gene3D" id="3.30.565.10">
    <property type="entry name" value="Histidine kinase-like ATPase, C-terminal domain"/>
    <property type="match status" value="1"/>
</dbReference>
<evidence type="ECO:0000313" key="4">
    <source>
        <dbReference type="Proteomes" id="UP000488299"/>
    </source>
</evidence>
<name>A0A7J5TTK1_9BACT</name>
<evidence type="ECO:0000313" key="3">
    <source>
        <dbReference type="EMBL" id="KAB7726681.1"/>
    </source>
</evidence>
<dbReference type="EMBL" id="WELI01000014">
    <property type="protein sequence ID" value="KAB7726681.1"/>
    <property type="molecule type" value="Genomic_DNA"/>
</dbReference>
<dbReference type="InterPro" id="IPR052957">
    <property type="entry name" value="Auxin_embryo_med"/>
</dbReference>
<feature type="domain" description="Sacsin/Nov" evidence="2">
    <location>
        <begin position="142"/>
        <end position="353"/>
    </location>
</feature>
<dbReference type="InterPro" id="IPR058210">
    <property type="entry name" value="SACS/Nov_dom"/>
</dbReference>
<dbReference type="InterPro" id="IPR036890">
    <property type="entry name" value="HATPase_C_sf"/>
</dbReference>
<sequence>MNNSSTEAFSLEILLKRYWQIPELRFIGRYVADPDGKKAKFADLRSMSGDALFFPPNNEAIGLKTGRAFAFVFANPKLAEGEYYQFNAQINQNEREIKRNPLFAPPQPFGKVSNLVQKRMEKEEFIKKIFRQTGASPKDAKDLARSLKNFQLELYTRTERFIFEILQNADDFPVDNRPVQVNFAALDENILIQHNGRSFDERDVRSICSIGDSAKSQTASATGYKGIGFKSVFTQSKRVFISSGGYTFCFDKEYSVYSDFGKMYPRAESEFLAEQQTYIGSDNVPWQIKPIWREKYLFPREVRTREDFFRENVSFCLEFGETNSKDFKNKALKFFGEPRFLLFLKNINRISYTEGEGANRLFVERSVDGDMITLLGNQNPKTYIIYQTPQVDFSDHSSELIAIGNVPKKLIDYPYLNLTFAGLLEDGNIVPEPDTVLFTYLPTEDKTYGFPFLVNADFVMTANREQIPPDNKWNELVFKEIGYNVFVWIKHIIETNPERVASAYRLIPEPPAQDTLVCQAFQEGFDKAIREIPFILNQSGTLQCLDDTLIDKAGLSQLLQDDFASITGQSKQPISDKAETRPIERLCTTTGLGQVFGREELLSLTDESTFQDWLKHPTNNANFLQLLHEKRWLAGFKDQAIFLNQHNELQTANGLWLDLGDDQPLLDWMPVAYLHPEVRQQTSQFKVPVESYNPIEFIAEAILQNKQAVNDLLGQKANNLSFYRYLFKHRNKLTTDHLSKDKLFWFKVWGKQDDEEHIISFQNDLSLYAHHSKLNRLLESQAFPKGHFCLLSSEFAETPNQQPEWDKFWQRFNVNLYSAASFLKDEILDQISKLNAHFGKYTAFDDEASEEYLQLQQGSISVWQSINDSLPTISANELKSTQRKLSTLVVFTANEGQPKPLKDCYLPESYTGSDAIKQLVKEYSLTDIHFVSDVYQDQTGVNWRKLFGDCGVDTDTSDAVRKHVLPSLKNLSDAQKIVSFTGLIISEYTNLKADSAAIAELINHLKCKTAEGNLVPMRDALLGSYYEENTLINSILPSVELPNQISDEYATSGSGKAKWVEFFKALGAIVPTEQDIISRKIDQLLANQSTYNTPETTVSLVGELLILHQQEKLTEVHLKKLAELWLLVSSDEGTMLAVSRCHLPSVLKPALDLEQLLPQEVRPKIFVTPDYIVRQEDQLELKDFLITIGVQTDLRFIYKGSVGRDELPDEYRKYADTTHNYIPDNAKLYASQHSISPWSLINYQSYLSSPQIAAYFWDKVLSTKWPLVKHLANVTYSCRYNNYTFKNYIAFTLQTARVIPNLAGEYVTASALYSIQHKDLIDDPALTPAIDLSSIEVENKVLEEWLGIRQSVPLRYYLRRISQVHDLYSLKEAGIWDKVADILKKPSPVLEEADKTDLDDFKANGTLPNQLGDWRPVKDLYVIIDGFKLGIGKWKQLIHKDLVKLAEKLGVTTLTEADFEFASEKPHQDWKLRYEIIKRLKFIAFAEDNTRWQNLEQEYRQRINSFTFYQTDEILFVCKKVADLKSTERDFYENGTEIYYLGSWNEPRAGKLIEFLYRKLSLEKTSQKQFNDFLFGTEKKIIDLFDQRNLPVPEEWRPKSPVVNQPVQLTTSQTSVGISQPGDNPVGSSEQEDESESEQTVTPIDTLAKKAAISVGLSPEEQKQRNQEAKNVLLNWLNAHPEYDCSDAESDDYQIANVRGRATGKTLTFFISSVVKGTLYVWPARWLEFGKPNTRWALVINDHVEILSDQQELLDRYSRTLLRVHNNAAPVLEDLTAVAEQTQYSQTWQFMFYDPTDEYYSTPRTRRPQSDTGPVDVTPAEDDILD</sequence>
<dbReference type="Proteomes" id="UP000488299">
    <property type="component" value="Unassembled WGS sequence"/>
</dbReference>
<evidence type="ECO:0000259" key="2">
    <source>
        <dbReference type="Pfam" id="PF25794"/>
    </source>
</evidence>
<reference evidence="3 4" key="1">
    <citation type="submission" date="2019-10" db="EMBL/GenBank/DDBJ databases">
        <title>Rudanella paleaurantiibacter sp. nov., isolated from sludge.</title>
        <authorList>
            <person name="Xu S.Q."/>
        </authorList>
    </citation>
    <scope>NUCLEOTIDE SEQUENCE [LARGE SCALE GENOMIC DNA]</scope>
    <source>
        <strain evidence="3 4">HX-22-17</strain>
    </source>
</reference>
<dbReference type="NCBIfam" id="NF047352">
    <property type="entry name" value="P_loop_sacsin"/>
    <property type="match status" value="1"/>
</dbReference>
<accession>A0A7J5TTK1</accession>
<organism evidence="3 4">
    <name type="scientific">Rudanella paleaurantiibacter</name>
    <dbReference type="NCBI Taxonomy" id="2614655"/>
    <lineage>
        <taxon>Bacteria</taxon>
        <taxon>Pseudomonadati</taxon>
        <taxon>Bacteroidota</taxon>
        <taxon>Cytophagia</taxon>
        <taxon>Cytophagales</taxon>
        <taxon>Cytophagaceae</taxon>
        <taxon>Rudanella</taxon>
    </lineage>
</organism>
<dbReference type="PANTHER" id="PTHR32387:SF0">
    <property type="entry name" value="PROTEIN NO VEIN"/>
    <property type="match status" value="1"/>
</dbReference>
<dbReference type="PANTHER" id="PTHR32387">
    <property type="entry name" value="WU:FJ29H11"/>
    <property type="match status" value="1"/>
</dbReference>
<dbReference type="RefSeq" id="WP_152126754.1">
    <property type="nucleotide sequence ID" value="NZ_WELI01000014.1"/>
</dbReference>
<keyword evidence="4" id="KW-1185">Reference proteome</keyword>
<feature type="region of interest" description="Disordered" evidence="1">
    <location>
        <begin position="1610"/>
        <end position="1643"/>
    </location>
</feature>
<evidence type="ECO:0000256" key="1">
    <source>
        <dbReference type="SAM" id="MobiDB-lite"/>
    </source>
</evidence>